<dbReference type="Gene3D" id="3.90.190.20">
    <property type="entry name" value="Mur ligase, C-terminal domain"/>
    <property type="match status" value="1"/>
</dbReference>
<keyword evidence="8" id="KW-1185">Reference proteome</keyword>
<dbReference type="PANTHER" id="PTHR43024">
    <property type="entry name" value="UDP-N-ACETYLMURAMOYL-TRIPEPTIDE--D-ALANYL-D-ALANINE LIGASE"/>
    <property type="match status" value="1"/>
</dbReference>
<dbReference type="InterPro" id="IPR036615">
    <property type="entry name" value="Mur_ligase_C_dom_sf"/>
</dbReference>
<evidence type="ECO:0000259" key="5">
    <source>
        <dbReference type="Pfam" id="PF02875"/>
    </source>
</evidence>
<dbReference type="Gene3D" id="3.40.1190.10">
    <property type="entry name" value="Mur-like, catalytic domain"/>
    <property type="match status" value="1"/>
</dbReference>
<evidence type="ECO:0000256" key="4">
    <source>
        <dbReference type="SAM" id="Phobius"/>
    </source>
</evidence>
<dbReference type="InterPro" id="IPR036565">
    <property type="entry name" value="Mur-like_cat_sf"/>
</dbReference>
<evidence type="ECO:0000313" key="7">
    <source>
        <dbReference type="EMBL" id="MDX8419530.1"/>
    </source>
</evidence>
<dbReference type="InterPro" id="IPR013221">
    <property type="entry name" value="Mur_ligase_cen"/>
</dbReference>
<feature type="domain" description="Mur ligase C-terminal" evidence="5">
    <location>
        <begin position="394"/>
        <end position="514"/>
    </location>
</feature>
<dbReference type="AlphaFoldDB" id="A0AB35U3V8"/>
<name>A0AB35U3V8_9FIRM</name>
<dbReference type="SUPFAM" id="SSF53244">
    <property type="entry name" value="MurD-like peptide ligases, peptide-binding domain"/>
    <property type="match status" value="1"/>
</dbReference>
<keyword evidence="1 7" id="KW-0436">Ligase</keyword>
<comment type="caution">
    <text evidence="7">The sequence shown here is derived from an EMBL/GenBank/DDBJ whole genome shotgun (WGS) entry which is preliminary data.</text>
</comment>
<dbReference type="InterPro" id="IPR051046">
    <property type="entry name" value="MurCDEF_CellWall_CoF430Synth"/>
</dbReference>
<dbReference type="GO" id="GO:0016881">
    <property type="term" value="F:acid-amino acid ligase activity"/>
    <property type="evidence" value="ECO:0007669"/>
    <property type="project" value="InterPro"/>
</dbReference>
<evidence type="ECO:0000256" key="1">
    <source>
        <dbReference type="ARBA" id="ARBA00022598"/>
    </source>
</evidence>
<feature type="domain" description="Mur ligase central" evidence="6">
    <location>
        <begin position="184"/>
        <end position="372"/>
    </location>
</feature>
<dbReference type="GO" id="GO:0005524">
    <property type="term" value="F:ATP binding"/>
    <property type="evidence" value="ECO:0007669"/>
    <property type="project" value="UniProtKB-KW"/>
</dbReference>
<keyword evidence="4" id="KW-0812">Transmembrane</keyword>
<dbReference type="PANTHER" id="PTHR43024:SF1">
    <property type="entry name" value="UDP-N-ACETYLMURAMOYL-TRIPEPTIDE--D-ALANYL-D-ALANINE LIGASE"/>
    <property type="match status" value="1"/>
</dbReference>
<accession>A0AB35U3V8</accession>
<proteinExistence type="predicted"/>
<evidence type="ECO:0000256" key="2">
    <source>
        <dbReference type="ARBA" id="ARBA00022741"/>
    </source>
</evidence>
<dbReference type="EMBL" id="JALBUR010000010">
    <property type="protein sequence ID" value="MDX8419530.1"/>
    <property type="molecule type" value="Genomic_DNA"/>
</dbReference>
<keyword evidence="4" id="KW-0472">Membrane</keyword>
<dbReference type="Proteomes" id="UP001286174">
    <property type="component" value="Unassembled WGS sequence"/>
</dbReference>
<organism evidence="7 8">
    <name type="scientific">Grylomicrobium aquisgranensis</name>
    <dbReference type="NCBI Taxonomy" id="2926318"/>
    <lineage>
        <taxon>Bacteria</taxon>
        <taxon>Bacillati</taxon>
        <taxon>Bacillota</taxon>
        <taxon>Erysipelotrichia</taxon>
        <taxon>Erysipelotrichales</taxon>
        <taxon>Erysipelotrichaceae</taxon>
        <taxon>Grylomicrobium</taxon>
    </lineage>
</organism>
<dbReference type="Pfam" id="PF02875">
    <property type="entry name" value="Mur_ligase_C"/>
    <property type="match status" value="1"/>
</dbReference>
<dbReference type="InterPro" id="IPR004101">
    <property type="entry name" value="Mur_ligase_C"/>
</dbReference>
<evidence type="ECO:0000313" key="8">
    <source>
        <dbReference type="Proteomes" id="UP001286174"/>
    </source>
</evidence>
<dbReference type="SUPFAM" id="SSF53623">
    <property type="entry name" value="MurD-like peptide ligases, catalytic domain"/>
    <property type="match status" value="1"/>
</dbReference>
<keyword evidence="4" id="KW-1133">Transmembrane helix</keyword>
<feature type="transmembrane region" description="Helical" evidence="4">
    <location>
        <begin position="52"/>
        <end position="85"/>
    </location>
</feature>
<keyword evidence="3" id="KW-0067">ATP-binding</keyword>
<reference evidence="7 8" key="1">
    <citation type="submission" date="2022-03" db="EMBL/GenBank/DDBJ databases">
        <title>Novel taxa within the pig intestine.</title>
        <authorList>
            <person name="Wylensek D."/>
            <person name="Bishof K."/>
            <person name="Afrizal A."/>
            <person name="Clavel T."/>
        </authorList>
    </citation>
    <scope>NUCLEOTIDE SEQUENCE [LARGE SCALE GENOMIC DNA]</scope>
    <source>
        <strain evidence="7 8">CLA-KB-P133</strain>
    </source>
</reference>
<feature type="transmembrane region" description="Helical" evidence="4">
    <location>
        <begin position="132"/>
        <end position="155"/>
    </location>
</feature>
<dbReference type="Pfam" id="PF08245">
    <property type="entry name" value="Mur_ligase_M"/>
    <property type="match status" value="1"/>
</dbReference>
<gene>
    <name evidence="7" type="ORF">MOZ60_05425</name>
</gene>
<feature type="transmembrane region" description="Helical" evidence="4">
    <location>
        <begin position="106"/>
        <end position="126"/>
    </location>
</feature>
<dbReference type="RefSeq" id="WP_370595924.1">
    <property type="nucleotide sequence ID" value="NZ_JALBUR010000010.1"/>
</dbReference>
<evidence type="ECO:0000256" key="3">
    <source>
        <dbReference type="ARBA" id="ARBA00022840"/>
    </source>
</evidence>
<evidence type="ECO:0000259" key="6">
    <source>
        <dbReference type="Pfam" id="PF08245"/>
    </source>
</evidence>
<keyword evidence="2" id="KW-0547">Nucleotide-binding</keyword>
<sequence length="524" mass="58534">MITKLLLFALTMWALWIPSRHALHMYQQNRYENGRFAKWIRTSVHDQVSSCIIPLAIVLISIVVSLFQVTIWPFVCVQIVMALYHRAMEKGKQYIKPLVVTARVKRQIAVLVILEVVALWLILAFVPACFSYGLMIAAGYFLPWILLFAVGWITAPIEHGVQQSYLNDAKKILSSHTGLIKIGITGSYGKTTTKNIMQAVLSEKYNTLMTPASYNTPMGITRTIREMLKPIHQVFVCEMGADHVGDITELMNFVHPSIGVVTSIGPQHLNTFGSQENIIKEKMQMAEKLPADGAAILNYDNEFIRNYHIANPVKVISYGIVCQQADYHAEDISYSASGSSFVIVHGNERIPVQTKLLGELNILNILAAAACARYLNVSWEAIAAGCKNMKQVEHRLELKRINGFRFIDDAFNANPSGSAMALEVLGMMPGRRIIVTPGMIDLGAKQDEINRSFGQKMKGKADWVVLVGEAQTKPILAGLQDVDFDMSHVVVLAKEKEAFNWVWANASREDTILLENDLPDAFNR</sequence>
<protein>
    <submittedName>
        <fullName evidence="7">UDP-N-acetylmuramoyl-tripeptide--D-alanyl-D-alanine ligase</fullName>
    </submittedName>
</protein>